<comment type="caution">
    <text evidence="2">The sequence shown here is derived from an EMBL/GenBank/DDBJ whole genome shotgun (WGS) entry which is preliminary data.</text>
</comment>
<accession>A0A4C1ZTS2</accession>
<name>A0A4C1ZTS2_EUMVA</name>
<sequence>MHVVSISSLGHHYPGNRCTPEEGATAYHREERKGEVEQRLASGGMHDFTSRHRAARRIGCMRVLSALRAVITSSFKIECRWASETPPSRLAAPGLSKVNQRSPLAGRPRRVEEALDSIL</sequence>
<protein>
    <submittedName>
        <fullName evidence="2">Uncharacterized protein</fullName>
    </submittedName>
</protein>
<gene>
    <name evidence="2" type="ORF">EVAR_58771_1</name>
</gene>
<feature type="compositionally biased region" description="Basic and acidic residues" evidence="1">
    <location>
        <begin position="27"/>
        <end position="38"/>
    </location>
</feature>
<reference evidence="2 3" key="1">
    <citation type="journal article" date="2019" name="Commun. Biol.">
        <title>The bagworm genome reveals a unique fibroin gene that provides high tensile strength.</title>
        <authorList>
            <person name="Kono N."/>
            <person name="Nakamura H."/>
            <person name="Ohtoshi R."/>
            <person name="Tomita M."/>
            <person name="Numata K."/>
            <person name="Arakawa K."/>
        </authorList>
    </citation>
    <scope>NUCLEOTIDE SEQUENCE [LARGE SCALE GENOMIC DNA]</scope>
</reference>
<proteinExistence type="predicted"/>
<feature type="region of interest" description="Disordered" evidence="1">
    <location>
        <begin position="1"/>
        <end position="48"/>
    </location>
</feature>
<keyword evidence="3" id="KW-1185">Reference proteome</keyword>
<dbReference type="Proteomes" id="UP000299102">
    <property type="component" value="Unassembled WGS sequence"/>
</dbReference>
<feature type="region of interest" description="Disordered" evidence="1">
    <location>
        <begin position="86"/>
        <end position="119"/>
    </location>
</feature>
<dbReference type="EMBL" id="BGZK01002166">
    <property type="protein sequence ID" value="GBP91390.1"/>
    <property type="molecule type" value="Genomic_DNA"/>
</dbReference>
<evidence type="ECO:0000256" key="1">
    <source>
        <dbReference type="SAM" id="MobiDB-lite"/>
    </source>
</evidence>
<evidence type="ECO:0000313" key="3">
    <source>
        <dbReference type="Proteomes" id="UP000299102"/>
    </source>
</evidence>
<evidence type="ECO:0000313" key="2">
    <source>
        <dbReference type="EMBL" id="GBP91390.1"/>
    </source>
</evidence>
<organism evidence="2 3">
    <name type="scientific">Eumeta variegata</name>
    <name type="common">Bagworm moth</name>
    <name type="synonym">Eumeta japonica</name>
    <dbReference type="NCBI Taxonomy" id="151549"/>
    <lineage>
        <taxon>Eukaryota</taxon>
        <taxon>Metazoa</taxon>
        <taxon>Ecdysozoa</taxon>
        <taxon>Arthropoda</taxon>
        <taxon>Hexapoda</taxon>
        <taxon>Insecta</taxon>
        <taxon>Pterygota</taxon>
        <taxon>Neoptera</taxon>
        <taxon>Endopterygota</taxon>
        <taxon>Lepidoptera</taxon>
        <taxon>Glossata</taxon>
        <taxon>Ditrysia</taxon>
        <taxon>Tineoidea</taxon>
        <taxon>Psychidae</taxon>
        <taxon>Oiketicinae</taxon>
        <taxon>Eumeta</taxon>
    </lineage>
</organism>
<dbReference type="AlphaFoldDB" id="A0A4C1ZTS2"/>